<dbReference type="InterPro" id="IPR045864">
    <property type="entry name" value="aa-tRNA-synth_II/BPL/LPL"/>
</dbReference>
<dbReference type="InterPro" id="IPR050058">
    <property type="entry name" value="Ala-tRNA_ligase"/>
</dbReference>
<dbReference type="InterPro" id="IPR018163">
    <property type="entry name" value="Thr/Ala-tRNA-synth_IIc_edit"/>
</dbReference>
<feature type="domain" description="Alanyl-transfer RNA synthetases family profile" evidence="14">
    <location>
        <begin position="1"/>
        <end position="718"/>
    </location>
</feature>
<evidence type="ECO:0000256" key="1">
    <source>
        <dbReference type="ARBA" id="ARBA00001947"/>
    </source>
</evidence>
<evidence type="ECO:0000256" key="8">
    <source>
        <dbReference type="ARBA" id="ARBA00022741"/>
    </source>
</evidence>
<comment type="cofactor">
    <cofactor evidence="1">
        <name>Zn(2+)</name>
        <dbReference type="ChEBI" id="CHEBI:29105"/>
    </cofactor>
</comment>
<dbReference type="SUPFAM" id="SSF50447">
    <property type="entry name" value="Translation proteins"/>
    <property type="match status" value="1"/>
</dbReference>
<keyword evidence="6 15" id="KW-0436">Ligase</keyword>
<dbReference type="GO" id="GO:0004813">
    <property type="term" value="F:alanine-tRNA ligase activity"/>
    <property type="evidence" value="ECO:0007669"/>
    <property type="project" value="UniProtKB-EC"/>
</dbReference>
<dbReference type="InterPro" id="IPR018164">
    <property type="entry name" value="Ala-tRNA-synth_IIc_N"/>
</dbReference>
<dbReference type="GO" id="GO:0006419">
    <property type="term" value="P:alanyl-tRNA aminoacylation"/>
    <property type="evidence" value="ECO:0007669"/>
    <property type="project" value="InterPro"/>
</dbReference>
<dbReference type="PROSITE" id="PS50860">
    <property type="entry name" value="AA_TRNA_LIGASE_II_ALA"/>
    <property type="match status" value="1"/>
</dbReference>
<dbReference type="PANTHER" id="PTHR11777:SF9">
    <property type="entry name" value="ALANINE--TRNA LIGASE, CYTOPLASMIC"/>
    <property type="match status" value="1"/>
</dbReference>
<evidence type="ECO:0000256" key="10">
    <source>
        <dbReference type="ARBA" id="ARBA00022840"/>
    </source>
</evidence>
<evidence type="ECO:0000256" key="6">
    <source>
        <dbReference type="ARBA" id="ARBA00022598"/>
    </source>
</evidence>
<dbReference type="Gene3D" id="2.40.30.130">
    <property type="match status" value="1"/>
</dbReference>
<gene>
    <name evidence="15" type="primary">alaS</name>
    <name evidence="15" type="ORF">SCFA_450026</name>
</gene>
<evidence type="ECO:0000313" key="15">
    <source>
        <dbReference type="EMBL" id="VFU15788.1"/>
    </source>
</evidence>
<keyword evidence="8" id="KW-0547">Nucleotide-binding</keyword>
<evidence type="ECO:0000256" key="7">
    <source>
        <dbReference type="ARBA" id="ARBA00022723"/>
    </source>
</evidence>
<evidence type="ECO:0000256" key="13">
    <source>
        <dbReference type="ARBA" id="ARBA00023146"/>
    </source>
</evidence>
<dbReference type="InterPro" id="IPR018165">
    <property type="entry name" value="Ala-tRNA-synth_IIc_core"/>
</dbReference>
<dbReference type="CDD" id="cd00673">
    <property type="entry name" value="AlaRS_core"/>
    <property type="match status" value="1"/>
</dbReference>
<keyword evidence="7" id="KW-0479">Metal-binding</keyword>
<reference evidence="15" key="1">
    <citation type="submission" date="2019-03" db="EMBL/GenBank/DDBJ databases">
        <authorList>
            <person name="Hao L."/>
        </authorList>
    </citation>
    <scope>NUCLEOTIDE SEQUENCE</scope>
</reference>
<dbReference type="FunFam" id="3.30.54.20:FF:000001">
    <property type="entry name" value="Alanine--tRNA ligase"/>
    <property type="match status" value="1"/>
</dbReference>
<dbReference type="EC" id="6.1.1.7" evidence="3"/>
<evidence type="ECO:0000256" key="2">
    <source>
        <dbReference type="ARBA" id="ARBA00008226"/>
    </source>
</evidence>
<evidence type="ECO:0000256" key="9">
    <source>
        <dbReference type="ARBA" id="ARBA00022833"/>
    </source>
</evidence>
<keyword evidence="11" id="KW-0694">RNA-binding</keyword>
<dbReference type="SUPFAM" id="SSF55681">
    <property type="entry name" value="Class II aaRS and biotin synthetases"/>
    <property type="match status" value="1"/>
</dbReference>
<comment type="similarity">
    <text evidence="2">Belongs to the class-II aminoacyl-tRNA synthetase family.</text>
</comment>
<dbReference type="SMART" id="SM00863">
    <property type="entry name" value="tRNA_SAD"/>
    <property type="match status" value="1"/>
</dbReference>
<accession>A0A485M865</accession>
<dbReference type="InterPro" id="IPR018162">
    <property type="entry name" value="Ala-tRNA-ligase_IIc_anticod-bd"/>
</dbReference>
<evidence type="ECO:0000259" key="14">
    <source>
        <dbReference type="PROSITE" id="PS50860"/>
    </source>
</evidence>
<dbReference type="FunFam" id="3.10.310.40:FF:000001">
    <property type="entry name" value="Alanine--tRNA ligase"/>
    <property type="match status" value="1"/>
</dbReference>
<dbReference type="FunFam" id="3.30.980.10:FF:000004">
    <property type="entry name" value="Alanine--tRNA ligase, cytoplasmic"/>
    <property type="match status" value="1"/>
</dbReference>
<evidence type="ECO:0000256" key="5">
    <source>
        <dbReference type="ARBA" id="ARBA00022555"/>
    </source>
</evidence>
<dbReference type="SUPFAM" id="SSF55186">
    <property type="entry name" value="ThrRS/AlaRS common domain"/>
    <property type="match status" value="1"/>
</dbReference>
<dbReference type="NCBIfam" id="TIGR00344">
    <property type="entry name" value="alaS"/>
    <property type="match status" value="1"/>
</dbReference>
<dbReference type="PRINTS" id="PR00980">
    <property type="entry name" value="TRNASYNTHALA"/>
</dbReference>
<dbReference type="GO" id="GO:0046872">
    <property type="term" value="F:metal ion binding"/>
    <property type="evidence" value="ECO:0007669"/>
    <property type="project" value="UniProtKB-KW"/>
</dbReference>
<dbReference type="GO" id="GO:0000049">
    <property type="term" value="F:tRNA binding"/>
    <property type="evidence" value="ECO:0007669"/>
    <property type="project" value="UniProtKB-KW"/>
</dbReference>
<dbReference type="Pfam" id="PF02272">
    <property type="entry name" value="DHHA1"/>
    <property type="match status" value="1"/>
</dbReference>
<dbReference type="Pfam" id="PF07973">
    <property type="entry name" value="tRNA_SAD"/>
    <property type="match status" value="1"/>
</dbReference>
<dbReference type="Gene3D" id="3.30.930.10">
    <property type="entry name" value="Bira Bifunctional Protein, Domain 2"/>
    <property type="match status" value="1"/>
</dbReference>
<dbReference type="Gene3D" id="3.10.310.40">
    <property type="match status" value="1"/>
</dbReference>
<sequence length="883" mass="96733">MKGSEIRSLFLKYFQEKGHTIVPSSSLVPADDPSLLFTNAGMVQFKSVFLGTDKRPYSRAATSQKCVRAGGKHNDLENVGRTARHHTFFEMLGNFSFGDYFKQGAIEFAWELLVKRMEIDPDKLWATVHTSDDEAFAIWRDVIGLSPDRIIRLGDKDNFWSMGDTGPCGPCSEIIFDQGPAVGCGRPECRIGECECDRYLEIWNLVFMQYNRDASGDMTPLPNPSIDTGMGLERVTAVMQGVKSNYDTDLFTPLISFITQLSKVRYGENEDTDVSLRVVADHARAGAFLVGDGVLPSNEGRGYVLRRILRRAIRHGKLLGMDKPFLHKVAMEVVALMSDAYPDLKTRKGFIDKVIANEEERFLKTLDRGLALLDEVMAEVKSQGKNVIPGDAAFTLYDTFGFPMDLTEDIARKEGLTVDSVGFEKQMEIQREKARTASAFTGAAGEGGGLDASLGDARIRFVGYDVFEAVGKILELQEETPEGYVSCPELLEGKRGRIITDITPFYGESGGQVGDTGTIRSDGASARVVDTSKTESGIIIHQAEVTGGVFVKGQEVTLAVDQNRRKSIMRHHSATHLLQRALREVLGEHVHQSGSYVDENRLRFDFTHFAAMSREEIDQVEAIVNQYVLEDFPIRTEITSKEQAMAKGAMALFDEKYGEEVRMVVMGDGVSVELCGGTHCHATGQIGLVRITSESSVSAGLRRIEAIAGTRSLEHLRGLAAIVSAASERLKCSPPEINERIAGLQGKIREQESTIKDLNVRIATGAGAGEDEKEYQVGAHKVFFKKVDTGDIAQMREVGDRIKERIKSGAAVLYAPGTDKATFMVMTTPDAVDTFDAGKIMKKAMQAVGGRGGGKPAFAQGGADAGSLEKVVKIFEETMGVTQ</sequence>
<evidence type="ECO:0000256" key="11">
    <source>
        <dbReference type="ARBA" id="ARBA00022884"/>
    </source>
</evidence>
<dbReference type="Gene3D" id="3.30.980.10">
    <property type="entry name" value="Threonyl-trna Synthetase, Chain A, domain 2"/>
    <property type="match status" value="1"/>
</dbReference>
<dbReference type="FunFam" id="3.30.930.10:FF:000004">
    <property type="entry name" value="Alanine--tRNA ligase"/>
    <property type="match status" value="1"/>
</dbReference>
<dbReference type="InterPro" id="IPR023033">
    <property type="entry name" value="Ala_tRNA_ligase_euk/bac"/>
</dbReference>
<dbReference type="GO" id="GO:0005524">
    <property type="term" value="F:ATP binding"/>
    <property type="evidence" value="ECO:0007669"/>
    <property type="project" value="UniProtKB-KW"/>
</dbReference>
<organism evidence="15">
    <name type="scientific">anaerobic digester metagenome</name>
    <dbReference type="NCBI Taxonomy" id="1263854"/>
    <lineage>
        <taxon>unclassified sequences</taxon>
        <taxon>metagenomes</taxon>
        <taxon>ecological metagenomes</taxon>
    </lineage>
</organism>
<dbReference type="GO" id="GO:0005829">
    <property type="term" value="C:cytosol"/>
    <property type="evidence" value="ECO:0007669"/>
    <property type="project" value="TreeGrafter"/>
</dbReference>
<dbReference type="HAMAP" id="MF_00036_B">
    <property type="entry name" value="Ala_tRNA_synth_B"/>
    <property type="match status" value="1"/>
</dbReference>
<dbReference type="Gene3D" id="3.30.54.20">
    <property type="match status" value="1"/>
</dbReference>
<proteinExistence type="inferred from homology"/>
<dbReference type="InterPro" id="IPR012947">
    <property type="entry name" value="tRNA_SAD"/>
</dbReference>
<dbReference type="Pfam" id="PF01411">
    <property type="entry name" value="tRNA-synt_2c"/>
    <property type="match status" value="1"/>
</dbReference>
<evidence type="ECO:0000256" key="4">
    <source>
        <dbReference type="ARBA" id="ARBA00017959"/>
    </source>
</evidence>
<dbReference type="InterPro" id="IPR002318">
    <property type="entry name" value="Ala-tRNA-lgiase_IIc"/>
</dbReference>
<dbReference type="AlphaFoldDB" id="A0A485M865"/>
<keyword evidence="13 15" id="KW-0030">Aminoacyl-tRNA synthetase</keyword>
<dbReference type="SUPFAM" id="SSF101353">
    <property type="entry name" value="Putative anticodon-binding domain of alanyl-tRNA synthetase (AlaRS)"/>
    <property type="match status" value="1"/>
</dbReference>
<evidence type="ECO:0000256" key="12">
    <source>
        <dbReference type="ARBA" id="ARBA00022917"/>
    </source>
</evidence>
<keyword evidence="12" id="KW-0648">Protein biosynthesis</keyword>
<keyword evidence="10" id="KW-0067">ATP-binding</keyword>
<name>A0A485M865_9ZZZZ</name>
<dbReference type="InterPro" id="IPR003156">
    <property type="entry name" value="DHHA1_dom"/>
</dbReference>
<keyword evidence="9" id="KW-0862">Zinc</keyword>
<dbReference type="InterPro" id="IPR009000">
    <property type="entry name" value="Transl_B-barrel_sf"/>
</dbReference>
<dbReference type="GO" id="GO:0002161">
    <property type="term" value="F:aminoacyl-tRNA deacylase activity"/>
    <property type="evidence" value="ECO:0007669"/>
    <property type="project" value="TreeGrafter"/>
</dbReference>
<dbReference type="PANTHER" id="PTHR11777">
    <property type="entry name" value="ALANYL-TRNA SYNTHETASE"/>
    <property type="match status" value="1"/>
</dbReference>
<keyword evidence="5" id="KW-0820">tRNA-binding</keyword>
<protein>
    <recommendedName>
        <fullName evidence="4">Alanine--tRNA ligase</fullName>
        <ecNumber evidence="3">6.1.1.7</ecNumber>
    </recommendedName>
</protein>
<evidence type="ECO:0000256" key="3">
    <source>
        <dbReference type="ARBA" id="ARBA00013168"/>
    </source>
</evidence>
<dbReference type="EMBL" id="CAADRM010000109">
    <property type="protein sequence ID" value="VFU15788.1"/>
    <property type="molecule type" value="Genomic_DNA"/>
</dbReference>